<keyword evidence="1" id="KW-0812">Transmembrane</keyword>
<reference evidence="3" key="1">
    <citation type="journal article" date="2020" name="mSystems">
        <title>Genome- and Community-Level Interaction Insights into Carbon Utilization and Element Cycling Functions of Hydrothermarchaeota in Hydrothermal Sediment.</title>
        <authorList>
            <person name="Zhou Z."/>
            <person name="Liu Y."/>
            <person name="Xu W."/>
            <person name="Pan J."/>
            <person name="Luo Z.H."/>
            <person name="Li M."/>
        </authorList>
    </citation>
    <scope>NUCLEOTIDE SEQUENCE [LARGE SCALE GENOMIC DNA]</scope>
    <source>
        <strain evidence="3">SpSt-776</strain>
    </source>
</reference>
<accession>A0A7C3SID5</accession>
<sequence length="254" mass="27675">MPMRKFAGLSLWVAAALLMLATPAWSAKIQVHPDRVEIGAFFQGTEVSLEGQMPLGCEAVVEVCGAEVNETLLRKGRRAGLWMTVGELEVQHAPNFYLVLSTTPRIPELNGQDTPWGFPALRSRLKIRGVLADQEKDHFSLEFLKLKESEGLYGNLPGALKVRNSPEGQAVFQGVFRLPAKVPPAHYQVRLSVVKDGHIVEQKSGTMEVRLAGFPALLTALAYEHGALYGIMAVAIAIATGFLMGFLFKGKAGH</sequence>
<evidence type="ECO:0000313" key="3">
    <source>
        <dbReference type="EMBL" id="HGB14320.1"/>
    </source>
</evidence>
<keyword evidence="1" id="KW-1133">Transmembrane helix</keyword>
<name>A0A7C3SID5_9BACT</name>
<gene>
    <name evidence="3" type="ORF">ENV62_03660</name>
</gene>
<comment type="caution">
    <text evidence="3">The sequence shown here is derived from an EMBL/GenBank/DDBJ whole genome shotgun (WGS) entry which is preliminary data.</text>
</comment>
<evidence type="ECO:0008006" key="4">
    <source>
        <dbReference type="Google" id="ProtNLM"/>
    </source>
</evidence>
<feature type="signal peptide" evidence="2">
    <location>
        <begin position="1"/>
        <end position="26"/>
    </location>
</feature>
<proteinExistence type="predicted"/>
<feature type="transmembrane region" description="Helical" evidence="1">
    <location>
        <begin position="227"/>
        <end position="248"/>
    </location>
</feature>
<feature type="chain" id="PRO_5028241983" description="TIGR02186 family protein" evidence="2">
    <location>
        <begin position="27"/>
        <end position="254"/>
    </location>
</feature>
<dbReference type="AlphaFoldDB" id="A0A7C3SID5"/>
<keyword evidence="2" id="KW-0732">Signal</keyword>
<keyword evidence="1" id="KW-0472">Membrane</keyword>
<evidence type="ECO:0000256" key="1">
    <source>
        <dbReference type="SAM" id="Phobius"/>
    </source>
</evidence>
<organism evidence="3">
    <name type="scientific">Desulfobacca acetoxidans</name>
    <dbReference type="NCBI Taxonomy" id="60893"/>
    <lineage>
        <taxon>Bacteria</taxon>
        <taxon>Pseudomonadati</taxon>
        <taxon>Thermodesulfobacteriota</taxon>
        <taxon>Desulfobaccia</taxon>
        <taxon>Desulfobaccales</taxon>
        <taxon>Desulfobaccaceae</taxon>
        <taxon>Desulfobacca</taxon>
    </lineage>
</organism>
<dbReference type="EMBL" id="DTHB01000028">
    <property type="protein sequence ID" value="HGB14320.1"/>
    <property type="molecule type" value="Genomic_DNA"/>
</dbReference>
<protein>
    <recommendedName>
        <fullName evidence="4">TIGR02186 family protein</fullName>
    </recommendedName>
</protein>
<evidence type="ECO:0000256" key="2">
    <source>
        <dbReference type="SAM" id="SignalP"/>
    </source>
</evidence>
<dbReference type="Pfam" id="PF09608">
    <property type="entry name" value="Alph_Pro_TM"/>
    <property type="match status" value="1"/>
</dbReference>
<dbReference type="InterPro" id="IPR019088">
    <property type="entry name" value="CHP02186-rel_TM"/>
</dbReference>